<evidence type="ECO:0000313" key="4">
    <source>
        <dbReference type="Proteomes" id="UP000232163"/>
    </source>
</evidence>
<accession>A0A2N9VPJ1</accession>
<dbReference type="Proteomes" id="UP000232163">
    <property type="component" value="Unassembled WGS sequence"/>
</dbReference>
<dbReference type="SUPFAM" id="SSF81296">
    <property type="entry name" value="E set domains"/>
    <property type="match status" value="1"/>
</dbReference>
<organism evidence="3 4">
    <name type="scientific">Phyllobacterium zundukense</name>
    <dbReference type="NCBI Taxonomy" id="1867719"/>
    <lineage>
        <taxon>Bacteria</taxon>
        <taxon>Pseudomonadati</taxon>
        <taxon>Pseudomonadota</taxon>
        <taxon>Alphaproteobacteria</taxon>
        <taxon>Hyphomicrobiales</taxon>
        <taxon>Phyllobacteriaceae</taxon>
        <taxon>Phyllobacterium</taxon>
    </lineage>
</organism>
<feature type="domain" description="Ig-like SoxY" evidence="2">
    <location>
        <begin position="64"/>
        <end position="172"/>
    </location>
</feature>
<gene>
    <name evidence="3" type="ORF">B5P45_28915</name>
</gene>
<dbReference type="Pfam" id="PF13501">
    <property type="entry name" value="SoxY"/>
    <property type="match status" value="1"/>
</dbReference>
<evidence type="ECO:0000259" key="1">
    <source>
        <dbReference type="Pfam" id="PF08770"/>
    </source>
</evidence>
<dbReference type="InterPro" id="IPR013783">
    <property type="entry name" value="Ig-like_fold"/>
</dbReference>
<name>A0A2N9VPJ1_9HYPH</name>
<protein>
    <submittedName>
        <fullName evidence="3">Quinoprotein dehydrogenase-associated SoxYZ-like carrier</fullName>
    </submittedName>
</protein>
<comment type="caution">
    <text evidence="3">The sequence shown here is derived from an EMBL/GenBank/DDBJ whole genome shotgun (WGS) entry which is preliminary data.</text>
</comment>
<dbReference type="InterPro" id="IPR038162">
    <property type="entry name" value="SoxY_sf"/>
</dbReference>
<dbReference type="Gene3D" id="2.60.40.10">
    <property type="entry name" value="Immunoglobulins"/>
    <property type="match status" value="1"/>
</dbReference>
<sequence length="300" mass="32357">MHGRAPPIFLGGGTKIMTINSINRRSRIVAVVLLTLLGTAVSMNAGAQDTSVPASTTWNGLKGDVFGQKVIGPADNIISIEAPKRAEDAAIVPVDLHFKTDAKTGRIKAVTLIVDENPAPVAAVFTFGKDAGVTHLATRLRVNAYSYVRAIAETEDGKLHMTETFVKASGGCSAPAMKNQAEAMASLGKMKLRVFPTNAPGTEPMTRATEMQLMIRHPNNSGLQMDQITRYYIPPHFIQGLTVSQGDRLIMSMEGGISISEDPNFRFEFDAKPGEDVKVEAADTKGKKFQDEWPLESSSL</sequence>
<dbReference type="InterPro" id="IPR014756">
    <property type="entry name" value="Ig_E-set"/>
</dbReference>
<dbReference type="EMBL" id="MZMT01000062">
    <property type="protein sequence ID" value="PIO41409.1"/>
    <property type="molecule type" value="Genomic_DNA"/>
</dbReference>
<dbReference type="InterPro" id="IPR032711">
    <property type="entry name" value="SoxY"/>
</dbReference>
<dbReference type="Gene3D" id="2.60.40.2470">
    <property type="entry name" value="SoxY domain"/>
    <property type="match status" value="1"/>
</dbReference>
<evidence type="ECO:0000313" key="3">
    <source>
        <dbReference type="EMBL" id="PIO41409.1"/>
    </source>
</evidence>
<reference evidence="3 4" key="1">
    <citation type="journal article" date="2017" name="Int J Environ Stud">
        <title>Does the Miocene-Pliocene relict legume Oxytropis triphylla form nitrogen-fixing nodules with a combination of bacterial strains?</title>
        <authorList>
            <person name="Safronova V."/>
            <person name="Belimov A."/>
            <person name="Sazanova A."/>
            <person name="Kuznetsova I."/>
            <person name="Popova J."/>
            <person name="Andronov E."/>
            <person name="Verkhozina A."/>
            <person name="Tikhonovich I."/>
        </authorList>
    </citation>
    <scope>NUCLEOTIDE SEQUENCE [LARGE SCALE GENOMIC DNA]</scope>
    <source>
        <strain evidence="3 4">Tri-38</strain>
    </source>
</reference>
<dbReference type="Pfam" id="PF08770">
    <property type="entry name" value="SoxZ"/>
    <property type="match status" value="1"/>
</dbReference>
<dbReference type="AlphaFoldDB" id="A0A2N9VPJ1"/>
<dbReference type="NCBIfam" id="TIGR04557">
    <property type="entry name" value="fuse_rel_SoxYZ"/>
    <property type="match status" value="1"/>
</dbReference>
<keyword evidence="4" id="KW-1185">Reference proteome</keyword>
<evidence type="ECO:0000259" key="2">
    <source>
        <dbReference type="Pfam" id="PF13501"/>
    </source>
</evidence>
<dbReference type="InterPro" id="IPR030831">
    <property type="entry name" value="Fuse-rel_SoxYZ"/>
</dbReference>
<proteinExistence type="predicted"/>
<dbReference type="InterPro" id="IPR014880">
    <property type="entry name" value="SoxZ_dom"/>
</dbReference>
<feature type="domain" description="Sulphur oxidation protein SoxZ" evidence="1">
    <location>
        <begin position="207"/>
        <end position="293"/>
    </location>
</feature>